<name>A0A7Y6NMJ0_9BURK</name>
<reference evidence="6 7" key="1">
    <citation type="submission" date="2020-06" db="EMBL/GenBank/DDBJ databases">
        <title>Schlegella sp. ID0723 isolated from air conditioner.</title>
        <authorList>
            <person name="Kim D.Y."/>
            <person name="Kim D.-U."/>
        </authorList>
    </citation>
    <scope>NUCLEOTIDE SEQUENCE [LARGE SCALE GENOMIC DNA]</scope>
    <source>
        <strain evidence="6 7">ID0723</strain>
    </source>
</reference>
<dbReference type="Pfam" id="PF00669">
    <property type="entry name" value="Flagellin_N"/>
    <property type="match status" value="1"/>
</dbReference>
<dbReference type="Gene3D" id="2.170.280.10">
    <property type="entry name" value="f41 fragment of flagellin, middle domain"/>
    <property type="match status" value="1"/>
</dbReference>
<feature type="domain" description="Flagellin N-terminal" evidence="4">
    <location>
        <begin position="15"/>
        <end position="140"/>
    </location>
</feature>
<keyword evidence="6" id="KW-0282">Flagellum</keyword>
<dbReference type="InterPro" id="IPR046358">
    <property type="entry name" value="Flagellin_C"/>
</dbReference>
<dbReference type="EMBL" id="JABWMJ010000003">
    <property type="protein sequence ID" value="NUZ05812.1"/>
    <property type="molecule type" value="Genomic_DNA"/>
</dbReference>
<dbReference type="InterPro" id="IPR042187">
    <property type="entry name" value="Flagellin_C_sub2"/>
</dbReference>
<keyword evidence="2 3" id="KW-0975">Bacterial flagellum</keyword>
<protein>
    <recommendedName>
        <fullName evidence="3">Flagellin</fullName>
    </recommendedName>
</protein>
<proteinExistence type="inferred from homology"/>
<accession>A0A7Y6NMJ0</accession>
<dbReference type="PRINTS" id="PR00207">
    <property type="entry name" value="FLAGELLIN"/>
</dbReference>
<keyword evidence="6" id="KW-0966">Cell projection</keyword>
<evidence type="ECO:0000259" key="5">
    <source>
        <dbReference type="Pfam" id="PF00700"/>
    </source>
</evidence>
<dbReference type="RefSeq" id="WP_176068104.1">
    <property type="nucleotide sequence ID" value="NZ_JABWMJ010000003.1"/>
</dbReference>
<dbReference type="InterPro" id="IPR001492">
    <property type="entry name" value="Flagellin"/>
</dbReference>
<comment type="function">
    <text evidence="3">Flagellin is the subunit protein which polymerizes to form the filaments of bacterial flagella.</text>
</comment>
<dbReference type="PANTHER" id="PTHR42792:SF2">
    <property type="entry name" value="FLAGELLIN"/>
    <property type="match status" value="1"/>
</dbReference>
<dbReference type="Proteomes" id="UP000529637">
    <property type="component" value="Unassembled WGS sequence"/>
</dbReference>
<evidence type="ECO:0000313" key="7">
    <source>
        <dbReference type="Proteomes" id="UP000529637"/>
    </source>
</evidence>
<dbReference type="SUPFAM" id="SSF64518">
    <property type="entry name" value="Phase 1 flagellin"/>
    <property type="match status" value="1"/>
</dbReference>
<feature type="domain" description="Flagellin C-terminal" evidence="5">
    <location>
        <begin position="396"/>
        <end position="478"/>
    </location>
</feature>
<keyword evidence="6" id="KW-0969">Cilium</keyword>
<dbReference type="Pfam" id="PF00700">
    <property type="entry name" value="Flagellin_C"/>
    <property type="match status" value="1"/>
</dbReference>
<dbReference type="InterPro" id="IPR001029">
    <property type="entry name" value="Flagellin_N"/>
</dbReference>
<dbReference type="Gene3D" id="6.10.10.10">
    <property type="entry name" value="Flagellar export chaperone, C-terminal domain"/>
    <property type="match status" value="1"/>
</dbReference>
<dbReference type="GO" id="GO:0005198">
    <property type="term" value="F:structural molecule activity"/>
    <property type="evidence" value="ECO:0007669"/>
    <property type="project" value="UniProtKB-UniRule"/>
</dbReference>
<sequence length="480" mass="47760">MPLSLNPNRLHAGGALDRAQTDLAKITRRLASGLRVAEAADDAAGLAAASRLDARVRGLRVAGRNAVDAVSMAQTAEAALGSIAGNLQRVRELAVQAANASNGSSERAALQMEAAGLVDEIDRVARTTRFNGQALLDGSFSTAALQVGSDPGQTADVGTLASVRAGALGVAPTPPPPTTTSVAGADLTAASTITGPGQLVINGVDVWQGSTVTADAKNLAAAINAAGIAGLVATAAPLTAVGSLNPAASPAGTIFINGSGLYYDFTNAPPGTVTSTMLWLFNQANVWQGTTAVDNGNGLTLTRADGSNVVLNVGTGDPSALGLGGITYGVGTDGVTYSHVDLSYTGSGGLTIAGSKASALGLPPMTAPPPPPTSGGWVSQIDLASAGGAASALLTADAALATVAAMRARLGATQNRFAAALEAIHTESTSASAARSRIVDADYAVEIAALTRAQVLQQSGLAMLAQANSRRADVLKLLRS</sequence>
<evidence type="ECO:0000256" key="3">
    <source>
        <dbReference type="RuleBase" id="RU362073"/>
    </source>
</evidence>
<evidence type="ECO:0000256" key="1">
    <source>
        <dbReference type="ARBA" id="ARBA00005709"/>
    </source>
</evidence>
<dbReference type="Gene3D" id="2.30.220.10">
    <property type="entry name" value="f41 fragment of flagellin, C-terminal domain"/>
    <property type="match status" value="1"/>
</dbReference>
<dbReference type="PANTHER" id="PTHR42792">
    <property type="entry name" value="FLAGELLIN"/>
    <property type="match status" value="1"/>
</dbReference>
<evidence type="ECO:0000313" key="6">
    <source>
        <dbReference type="EMBL" id="NUZ05812.1"/>
    </source>
</evidence>
<comment type="similarity">
    <text evidence="1 3">Belongs to the bacterial flagellin family.</text>
</comment>
<gene>
    <name evidence="6" type="ORF">HQN59_08550</name>
</gene>
<dbReference type="GO" id="GO:0009288">
    <property type="term" value="C:bacterial-type flagellum"/>
    <property type="evidence" value="ECO:0007669"/>
    <property type="project" value="UniProtKB-SubCell"/>
</dbReference>
<keyword evidence="3" id="KW-0964">Secreted</keyword>
<evidence type="ECO:0000256" key="2">
    <source>
        <dbReference type="ARBA" id="ARBA00023143"/>
    </source>
</evidence>
<organism evidence="6 7">
    <name type="scientific">Piscinibacter koreensis</name>
    <dbReference type="NCBI Taxonomy" id="2742824"/>
    <lineage>
        <taxon>Bacteria</taxon>
        <taxon>Pseudomonadati</taxon>
        <taxon>Pseudomonadota</taxon>
        <taxon>Betaproteobacteria</taxon>
        <taxon>Burkholderiales</taxon>
        <taxon>Sphaerotilaceae</taxon>
        <taxon>Piscinibacter</taxon>
    </lineage>
</organism>
<dbReference type="Gene3D" id="1.20.1330.10">
    <property type="entry name" value="f41 fragment of flagellin, N-terminal domain"/>
    <property type="match status" value="1"/>
</dbReference>
<keyword evidence="7" id="KW-1185">Reference proteome</keyword>
<dbReference type="AlphaFoldDB" id="A0A7Y6NMJ0"/>
<comment type="caution">
    <text evidence="6">The sequence shown here is derived from an EMBL/GenBank/DDBJ whole genome shotgun (WGS) entry which is preliminary data.</text>
</comment>
<comment type="subcellular location">
    <subcellularLocation>
        <location evidence="3">Secreted</location>
    </subcellularLocation>
    <subcellularLocation>
        <location evidence="3">Bacterial flagellum</location>
    </subcellularLocation>
</comment>
<evidence type="ECO:0000259" key="4">
    <source>
        <dbReference type="Pfam" id="PF00669"/>
    </source>
</evidence>
<dbReference type="GO" id="GO:0005576">
    <property type="term" value="C:extracellular region"/>
    <property type="evidence" value="ECO:0007669"/>
    <property type="project" value="UniProtKB-SubCell"/>
</dbReference>